<keyword evidence="2" id="KW-0645">Protease</keyword>
<dbReference type="Proteomes" id="UP000035540">
    <property type="component" value="Chromosome"/>
</dbReference>
<dbReference type="Gene3D" id="3.90.1720.10">
    <property type="entry name" value="endopeptidase domain like (from Nostoc punctiforme)"/>
    <property type="match status" value="1"/>
</dbReference>
<evidence type="ECO:0000259" key="6">
    <source>
        <dbReference type="PROSITE" id="PS51935"/>
    </source>
</evidence>
<dbReference type="PROSITE" id="PS51935">
    <property type="entry name" value="NLPC_P60"/>
    <property type="match status" value="1"/>
</dbReference>
<evidence type="ECO:0000313" key="8">
    <source>
        <dbReference type="Proteomes" id="UP000035540"/>
    </source>
</evidence>
<name>A0A0G3H781_9CORY</name>
<dbReference type="InterPro" id="IPR051794">
    <property type="entry name" value="PG_Endopeptidase_C40"/>
</dbReference>
<dbReference type="GO" id="GO:0006508">
    <property type="term" value="P:proteolysis"/>
    <property type="evidence" value="ECO:0007669"/>
    <property type="project" value="UniProtKB-KW"/>
</dbReference>
<dbReference type="PATRIC" id="fig|136857.5.peg.1801"/>
<dbReference type="AlphaFoldDB" id="A0A0G3H781"/>
<gene>
    <name evidence="7" type="ORF">CTEST_09060</name>
</gene>
<reference evidence="8" key="2">
    <citation type="submission" date="2015-05" db="EMBL/GenBank/DDBJ databases">
        <title>Complete genome sequence of Corynebacterium testudinoris DSM 44614, recovered from necrotic lesions in the mouth of a tortoise.</title>
        <authorList>
            <person name="Ruckert C."/>
            <person name="Albersmeier A."/>
            <person name="Winkler A."/>
            <person name="Tauch A."/>
        </authorList>
    </citation>
    <scope>NUCLEOTIDE SEQUENCE [LARGE SCALE GENOMIC DNA]</scope>
    <source>
        <strain evidence="8">DSM 44614</strain>
    </source>
</reference>
<dbReference type="InterPro" id="IPR038765">
    <property type="entry name" value="Papain-like_cys_pep_sf"/>
</dbReference>
<dbReference type="STRING" id="136857.CTEST_09060"/>
<dbReference type="GO" id="GO:0008234">
    <property type="term" value="F:cysteine-type peptidase activity"/>
    <property type="evidence" value="ECO:0007669"/>
    <property type="project" value="UniProtKB-KW"/>
</dbReference>
<dbReference type="EMBL" id="CP011545">
    <property type="protein sequence ID" value="AKK09241.1"/>
    <property type="molecule type" value="Genomic_DNA"/>
</dbReference>
<accession>A0A0G3H781</accession>
<feature type="signal peptide" evidence="5">
    <location>
        <begin position="1"/>
        <end position="35"/>
    </location>
</feature>
<evidence type="ECO:0000313" key="7">
    <source>
        <dbReference type="EMBL" id="AKK09241.1"/>
    </source>
</evidence>
<keyword evidence="8" id="KW-1185">Reference proteome</keyword>
<keyword evidence="3 7" id="KW-0378">Hydrolase</keyword>
<organism evidence="7 8">
    <name type="scientific">Corynebacterium testudinoris</name>
    <dbReference type="NCBI Taxonomy" id="136857"/>
    <lineage>
        <taxon>Bacteria</taxon>
        <taxon>Bacillati</taxon>
        <taxon>Actinomycetota</taxon>
        <taxon>Actinomycetes</taxon>
        <taxon>Mycobacteriales</taxon>
        <taxon>Corynebacteriaceae</taxon>
        <taxon>Corynebacterium</taxon>
    </lineage>
</organism>
<feature type="domain" description="NlpC/P60" evidence="6">
    <location>
        <begin position="92"/>
        <end position="206"/>
    </location>
</feature>
<dbReference type="InterPro" id="IPR000064">
    <property type="entry name" value="NLP_P60_dom"/>
</dbReference>
<evidence type="ECO:0000256" key="2">
    <source>
        <dbReference type="ARBA" id="ARBA00022670"/>
    </source>
</evidence>
<evidence type="ECO:0000256" key="5">
    <source>
        <dbReference type="SAM" id="SignalP"/>
    </source>
</evidence>
<dbReference type="OrthoDB" id="5177647at2"/>
<evidence type="ECO:0000256" key="1">
    <source>
        <dbReference type="ARBA" id="ARBA00007074"/>
    </source>
</evidence>
<evidence type="ECO:0000256" key="3">
    <source>
        <dbReference type="ARBA" id="ARBA00022801"/>
    </source>
</evidence>
<protein>
    <submittedName>
        <fullName evidence="7">Cell wall-associated hydrolase, invasion-associated protein</fullName>
    </submittedName>
</protein>
<sequence>MAKHRRISKTATRRAATASAVVMGATLLSPGAANAVEVAIPNTDIRFNVQGLDAVPGIQANPVAQQFIPNLQAEVDNFTANVPNPIAASSSNSAGEAIVAAARSKIGAPYSWGAVGPNAFDCSGLTSWAYQQVGKSIPRTSQAQASAGQQVSLDSLQPGDVIAYYGGASHVGIYAGNGMIIDALGSGTPVSERPLNYMPIHSAVRF</sequence>
<reference evidence="7 8" key="1">
    <citation type="journal article" date="2015" name="Genome Announc.">
        <title>Complete Genome Sequence of the Type Strain Corynebacterium testudinoris DSM 44614, Recovered from Necrotic Lesions in the Mouth of a Tortoise.</title>
        <authorList>
            <person name="Ruckert C."/>
            <person name="Kriete M."/>
            <person name="Jaenicke S."/>
            <person name="Winkler A."/>
            <person name="Tauch A."/>
        </authorList>
    </citation>
    <scope>NUCLEOTIDE SEQUENCE [LARGE SCALE GENOMIC DNA]</scope>
    <source>
        <strain evidence="7 8">DSM 44614</strain>
    </source>
</reference>
<comment type="similarity">
    <text evidence="1">Belongs to the peptidase C40 family.</text>
</comment>
<dbReference type="PANTHER" id="PTHR47359">
    <property type="entry name" value="PEPTIDOGLYCAN DL-ENDOPEPTIDASE CWLO"/>
    <property type="match status" value="1"/>
</dbReference>
<dbReference type="SUPFAM" id="SSF54001">
    <property type="entry name" value="Cysteine proteinases"/>
    <property type="match status" value="1"/>
</dbReference>
<evidence type="ECO:0000256" key="4">
    <source>
        <dbReference type="ARBA" id="ARBA00022807"/>
    </source>
</evidence>
<dbReference type="KEGG" id="cted:CTEST_09060"/>
<dbReference type="Pfam" id="PF00877">
    <property type="entry name" value="NLPC_P60"/>
    <property type="match status" value="1"/>
</dbReference>
<dbReference type="RefSeq" id="WP_047253453.1">
    <property type="nucleotide sequence ID" value="NZ_CP011545.1"/>
</dbReference>
<keyword evidence="4" id="KW-0788">Thiol protease</keyword>
<keyword evidence="5" id="KW-0732">Signal</keyword>
<proteinExistence type="inferred from homology"/>
<feature type="chain" id="PRO_5002554590" evidence="5">
    <location>
        <begin position="36"/>
        <end position="206"/>
    </location>
</feature>
<dbReference type="PANTHER" id="PTHR47359:SF3">
    <property type="entry name" value="NLP_P60 DOMAIN-CONTAINING PROTEIN-RELATED"/>
    <property type="match status" value="1"/>
</dbReference>